<evidence type="ECO:0000313" key="1">
    <source>
        <dbReference type="EMBL" id="MBB5021497.1"/>
    </source>
</evidence>
<accession>A0A7W8DGL4</accession>
<sequence>MNTVFLDLGIEMDIPAGWSSVDVPHADRMFMAEEQFGYKSNLAISLEQLEPATPQRFEELISQIPAALARRHGTLEIIRQERFLQDDMPAWFIRYRWSHADTPHPFEQLTILIMVDIITGAAIQVDASTLVPLADQFMPMFNHMVSSVKSLSRSAPREFPCRNIRNHFSYHTYASFQLPVEWDEVDSSAGYALYQEDTDALEELVDRPATLVVKIASTGKPTGNEPATMIEHTSAIERISQRVIDRSTTIVDGRQAQTITLVFHDDHSSQELFLYQAAFLSGDILYTFSGSAEAYRREELLPQLLQALHSLRVIPFQDAMFDGDSTTVFDETLMLSTVLPAGWRAEWAGELHLRFFGLPEPDLDNYCPTISFQAVPAEGYDLDWFESVIAELGQSMAESYHRFRPVLDVRFQTSDLAFAHFRRFEWVDEESGLHFSQFQIVTPARSGYLYVVNGATRKESETRHLAAQVDIFEGTRLIPEYE</sequence>
<dbReference type="AlphaFoldDB" id="A0A7W8DGL4"/>
<comment type="caution">
    <text evidence="1">The sequence shown here is derived from an EMBL/GenBank/DDBJ whole genome shotgun (WGS) entry which is preliminary data.</text>
</comment>
<reference evidence="1 2" key="1">
    <citation type="submission" date="2020-08" db="EMBL/GenBank/DDBJ databases">
        <title>Genomic Encyclopedia of Type Strains, Phase IV (KMG-IV): sequencing the most valuable type-strain genomes for metagenomic binning, comparative biology and taxonomic classification.</title>
        <authorList>
            <person name="Goeker M."/>
        </authorList>
    </citation>
    <scope>NUCLEOTIDE SEQUENCE [LARGE SCALE GENOMIC DNA]</scope>
    <source>
        <strain evidence="1 2">DSM 22071</strain>
    </source>
</reference>
<evidence type="ECO:0000313" key="2">
    <source>
        <dbReference type="Proteomes" id="UP000528322"/>
    </source>
</evidence>
<dbReference type="EMBL" id="JACHID010000004">
    <property type="protein sequence ID" value="MBB5021497.1"/>
    <property type="molecule type" value="Genomic_DNA"/>
</dbReference>
<dbReference type="RefSeq" id="WP_183730301.1">
    <property type="nucleotide sequence ID" value="NZ_JACHID010000004.1"/>
</dbReference>
<organism evidence="1 2">
    <name type="scientific">Desulfurispira natronophila</name>
    <dbReference type="NCBI Taxonomy" id="682562"/>
    <lineage>
        <taxon>Bacteria</taxon>
        <taxon>Pseudomonadati</taxon>
        <taxon>Chrysiogenota</taxon>
        <taxon>Chrysiogenia</taxon>
        <taxon>Chrysiogenales</taxon>
        <taxon>Chrysiogenaceae</taxon>
        <taxon>Desulfurispira</taxon>
    </lineage>
</organism>
<proteinExistence type="predicted"/>
<dbReference type="Gene3D" id="3.40.1000.10">
    <property type="entry name" value="Mog1/PsbP, alpha/beta/alpha sandwich"/>
    <property type="match status" value="1"/>
</dbReference>
<name>A0A7W8DGL4_9BACT</name>
<keyword evidence="2" id="KW-1185">Reference proteome</keyword>
<gene>
    <name evidence="1" type="ORF">HNR37_000809</name>
</gene>
<dbReference type="Proteomes" id="UP000528322">
    <property type="component" value="Unassembled WGS sequence"/>
</dbReference>
<protein>
    <submittedName>
        <fullName evidence="1">Uncharacterized protein</fullName>
    </submittedName>
</protein>